<feature type="binding site" evidence="10">
    <location>
        <begin position="272"/>
        <end position="273"/>
    </location>
    <ligand>
        <name>L-histidine</name>
        <dbReference type="ChEBI" id="CHEBI:57595"/>
    </ligand>
</feature>
<keyword evidence="12" id="KW-0436">Ligase</keyword>
<dbReference type="InterPro" id="IPR004516">
    <property type="entry name" value="HisRS/HisZ"/>
</dbReference>
<dbReference type="InterPro" id="IPR015807">
    <property type="entry name" value="His-tRNA-ligase"/>
</dbReference>
<dbReference type="Pfam" id="PF03129">
    <property type="entry name" value="HGTP_anticodon"/>
    <property type="match status" value="1"/>
</dbReference>
<keyword evidence="4" id="KW-0547">Nucleotide-binding</keyword>
<gene>
    <name evidence="12" type="ORF">A3J58_00595</name>
</gene>
<dbReference type="AlphaFoldDB" id="A0A1G2KXN1"/>
<evidence type="ECO:0000256" key="10">
    <source>
        <dbReference type="PIRSR" id="PIRSR001549-1"/>
    </source>
</evidence>
<comment type="similarity">
    <text evidence="1">Belongs to the class-II aminoacyl-tRNA synthetase family.</text>
</comment>
<sequence>MVKEVTSQKSKRVKPDLPGGFRDYGPADAIAKQGMIDVIRRTFESFGFDPLETSSVQKTEVLTGGEEDSGKIIFNIKGSQEETSDTSLRFDLTVPLARFVADNPEIPKPFKRYQIGNVWRGERQQAGRYREFMQADVDIVGVASLDADAEIAAIMYTAFKNLGVEKFIIKYNNRKVLNALPDFAGFPEEKLWAVLRIVDKQDKIGDAGMKKELAEELGDAAAEKIIEFIFGGGAASAGRSEYEAIRSMLGMLAPGAEKYFVPDFSLVRGLSYYTGSVFEVTLTDAPEIGSVCGGGRYDDLVAKFTGTKIPAVGVSIGVDRLFAALEKLGCLEKKETLTDALIFQLDEEMKSEYLAMARELRAAGVNTALYLGEDRSFQAQLAYAIKKGIPYAVIYGAGEKEKGMVGIKNLKT</sequence>
<evidence type="ECO:0000256" key="9">
    <source>
        <dbReference type="NCBIfam" id="TIGR00442"/>
    </source>
</evidence>
<feature type="binding site" evidence="10">
    <location>
        <position position="138"/>
    </location>
    <ligand>
        <name>L-histidine</name>
        <dbReference type="ChEBI" id="CHEBI:57595"/>
    </ligand>
</feature>
<dbReference type="InterPro" id="IPR045864">
    <property type="entry name" value="aa-tRNA-synth_II/BPL/LPL"/>
</dbReference>
<evidence type="ECO:0000256" key="7">
    <source>
        <dbReference type="ARBA" id="ARBA00023146"/>
    </source>
</evidence>
<evidence type="ECO:0000256" key="8">
    <source>
        <dbReference type="ARBA" id="ARBA00047639"/>
    </source>
</evidence>
<dbReference type="Gene3D" id="3.30.930.10">
    <property type="entry name" value="Bira Bifunctional Protein, Domain 2"/>
    <property type="match status" value="1"/>
</dbReference>
<evidence type="ECO:0000256" key="5">
    <source>
        <dbReference type="ARBA" id="ARBA00022840"/>
    </source>
</evidence>
<evidence type="ECO:0000313" key="13">
    <source>
        <dbReference type="Proteomes" id="UP000178510"/>
    </source>
</evidence>
<dbReference type="CDD" id="cd00773">
    <property type="entry name" value="HisRS-like_core"/>
    <property type="match status" value="1"/>
</dbReference>
<evidence type="ECO:0000256" key="6">
    <source>
        <dbReference type="ARBA" id="ARBA00022917"/>
    </source>
</evidence>
<keyword evidence="6" id="KW-0648">Protein biosynthesis</keyword>
<dbReference type="GO" id="GO:0005737">
    <property type="term" value="C:cytoplasm"/>
    <property type="evidence" value="ECO:0007669"/>
    <property type="project" value="UniProtKB-UniRule"/>
</dbReference>
<comment type="catalytic activity">
    <reaction evidence="8">
        <text>tRNA(His) + L-histidine + ATP = L-histidyl-tRNA(His) + AMP + diphosphate + H(+)</text>
        <dbReference type="Rhea" id="RHEA:17313"/>
        <dbReference type="Rhea" id="RHEA-COMP:9665"/>
        <dbReference type="Rhea" id="RHEA-COMP:9689"/>
        <dbReference type="ChEBI" id="CHEBI:15378"/>
        <dbReference type="ChEBI" id="CHEBI:30616"/>
        <dbReference type="ChEBI" id="CHEBI:33019"/>
        <dbReference type="ChEBI" id="CHEBI:57595"/>
        <dbReference type="ChEBI" id="CHEBI:78442"/>
        <dbReference type="ChEBI" id="CHEBI:78527"/>
        <dbReference type="ChEBI" id="CHEBI:456215"/>
        <dbReference type="EC" id="6.1.1.21"/>
    </reaction>
</comment>
<dbReference type="EMBL" id="MHQM01000009">
    <property type="protein sequence ID" value="OHA04216.1"/>
    <property type="molecule type" value="Genomic_DNA"/>
</dbReference>
<comment type="caution">
    <text evidence="12">The sequence shown here is derived from an EMBL/GenBank/DDBJ whole genome shotgun (WGS) entry which is preliminary data.</text>
</comment>
<evidence type="ECO:0000259" key="11">
    <source>
        <dbReference type="PROSITE" id="PS50862"/>
    </source>
</evidence>
<dbReference type="GO" id="GO:0005524">
    <property type="term" value="F:ATP binding"/>
    <property type="evidence" value="ECO:0007669"/>
    <property type="project" value="UniProtKB-KW"/>
</dbReference>
<evidence type="ECO:0000313" key="12">
    <source>
        <dbReference type="EMBL" id="OHA04216.1"/>
    </source>
</evidence>
<dbReference type="InterPro" id="IPR041715">
    <property type="entry name" value="HisRS-like_core"/>
</dbReference>
<dbReference type="HAMAP" id="MF_00127">
    <property type="entry name" value="His_tRNA_synth"/>
    <property type="match status" value="1"/>
</dbReference>
<keyword evidence="5" id="KW-0067">ATP-binding</keyword>
<dbReference type="GO" id="GO:0006427">
    <property type="term" value="P:histidyl-tRNA aminoacylation"/>
    <property type="evidence" value="ECO:0007669"/>
    <property type="project" value="UniProtKB-UniRule"/>
</dbReference>
<dbReference type="SUPFAM" id="SSF52954">
    <property type="entry name" value="Class II aaRS ABD-related"/>
    <property type="match status" value="1"/>
</dbReference>
<dbReference type="PANTHER" id="PTHR11476">
    <property type="entry name" value="HISTIDYL-TRNA SYNTHETASE"/>
    <property type="match status" value="1"/>
</dbReference>
<dbReference type="SUPFAM" id="SSF55681">
    <property type="entry name" value="Class II aaRS and biotin synthetases"/>
    <property type="match status" value="1"/>
</dbReference>
<dbReference type="PIRSF" id="PIRSF001549">
    <property type="entry name" value="His-tRNA_synth"/>
    <property type="match status" value="1"/>
</dbReference>
<reference evidence="12 13" key="1">
    <citation type="journal article" date="2016" name="Nat. Commun.">
        <title>Thousands of microbial genomes shed light on interconnected biogeochemical processes in an aquifer system.</title>
        <authorList>
            <person name="Anantharaman K."/>
            <person name="Brown C.T."/>
            <person name="Hug L.A."/>
            <person name="Sharon I."/>
            <person name="Castelle C.J."/>
            <person name="Probst A.J."/>
            <person name="Thomas B.C."/>
            <person name="Singh A."/>
            <person name="Wilkins M.J."/>
            <person name="Karaoz U."/>
            <person name="Brodie E.L."/>
            <person name="Williams K.H."/>
            <person name="Hubbard S.S."/>
            <person name="Banfield J.F."/>
        </authorList>
    </citation>
    <scope>NUCLEOTIDE SEQUENCE [LARGE SCALE GENOMIC DNA]</scope>
</reference>
<evidence type="ECO:0000256" key="1">
    <source>
        <dbReference type="ARBA" id="ARBA00008226"/>
    </source>
</evidence>
<dbReference type="EC" id="6.1.1.21" evidence="2 9"/>
<feature type="binding site" evidence="10">
    <location>
        <begin position="91"/>
        <end position="93"/>
    </location>
    <ligand>
        <name>L-histidine</name>
        <dbReference type="ChEBI" id="CHEBI:57595"/>
    </ligand>
</feature>
<feature type="non-terminal residue" evidence="12">
    <location>
        <position position="412"/>
    </location>
</feature>
<dbReference type="InterPro" id="IPR006195">
    <property type="entry name" value="aa-tRNA-synth_II"/>
</dbReference>
<name>A0A1G2KXN1_9BACT</name>
<feature type="binding site" evidence="10">
    <location>
        <position position="268"/>
    </location>
    <ligand>
        <name>L-histidine</name>
        <dbReference type="ChEBI" id="CHEBI:57595"/>
    </ligand>
</feature>
<protein>
    <recommendedName>
        <fullName evidence="3 9">Histidine--tRNA ligase</fullName>
        <ecNumber evidence="2 9">6.1.1.21</ecNumber>
    </recommendedName>
</protein>
<dbReference type="InterPro" id="IPR004154">
    <property type="entry name" value="Anticodon-bd"/>
</dbReference>
<feature type="binding site" evidence="10">
    <location>
        <position position="120"/>
    </location>
    <ligand>
        <name>L-histidine</name>
        <dbReference type="ChEBI" id="CHEBI:57595"/>
    </ligand>
</feature>
<dbReference type="GO" id="GO:0004821">
    <property type="term" value="F:histidine-tRNA ligase activity"/>
    <property type="evidence" value="ECO:0007669"/>
    <property type="project" value="UniProtKB-UniRule"/>
</dbReference>
<keyword evidence="7" id="KW-0030">Aminoacyl-tRNA synthetase</keyword>
<organism evidence="12 13">
    <name type="scientific">Candidatus Sungbacteria bacterium RIFCSPHIGHO2_02_FULL_52_23</name>
    <dbReference type="NCBI Taxonomy" id="1802274"/>
    <lineage>
        <taxon>Bacteria</taxon>
        <taxon>Candidatus Sungiibacteriota</taxon>
    </lineage>
</organism>
<dbReference type="PROSITE" id="PS50862">
    <property type="entry name" value="AA_TRNA_LIGASE_II"/>
    <property type="match status" value="1"/>
</dbReference>
<dbReference type="PANTHER" id="PTHR11476:SF7">
    <property type="entry name" value="HISTIDINE--TRNA LIGASE"/>
    <property type="match status" value="1"/>
</dbReference>
<dbReference type="Proteomes" id="UP000178510">
    <property type="component" value="Unassembled WGS sequence"/>
</dbReference>
<dbReference type="NCBIfam" id="TIGR00442">
    <property type="entry name" value="hisS"/>
    <property type="match status" value="1"/>
</dbReference>
<accession>A0A1G2KXN1</accession>
<dbReference type="Gene3D" id="3.40.50.800">
    <property type="entry name" value="Anticodon-binding domain"/>
    <property type="match status" value="1"/>
</dbReference>
<evidence type="ECO:0000256" key="3">
    <source>
        <dbReference type="ARBA" id="ARBA00017399"/>
    </source>
</evidence>
<feature type="domain" description="Aminoacyl-transfer RNA synthetases class-II family profile" evidence="11">
    <location>
        <begin position="35"/>
        <end position="325"/>
    </location>
</feature>
<dbReference type="InterPro" id="IPR036621">
    <property type="entry name" value="Anticodon-bd_dom_sf"/>
</dbReference>
<evidence type="ECO:0000256" key="4">
    <source>
        <dbReference type="ARBA" id="ARBA00022741"/>
    </source>
</evidence>
<dbReference type="STRING" id="1802274.A3J58_00595"/>
<dbReference type="Pfam" id="PF13393">
    <property type="entry name" value="tRNA-synt_His"/>
    <property type="match status" value="1"/>
</dbReference>
<proteinExistence type="inferred from homology"/>
<evidence type="ECO:0000256" key="2">
    <source>
        <dbReference type="ARBA" id="ARBA00012815"/>
    </source>
</evidence>
<feature type="binding site" evidence="10">
    <location>
        <position position="134"/>
    </location>
    <ligand>
        <name>L-histidine</name>
        <dbReference type="ChEBI" id="CHEBI:57595"/>
    </ligand>
</feature>